<comment type="subcellular location">
    <subcellularLocation>
        <location evidence="2">Nucleus</location>
    </subcellularLocation>
</comment>
<keyword evidence="4" id="KW-0805">Transcription regulation</keyword>
<feature type="compositionally biased region" description="Polar residues" evidence="9">
    <location>
        <begin position="55"/>
        <end position="79"/>
    </location>
</feature>
<evidence type="ECO:0000259" key="10">
    <source>
        <dbReference type="PROSITE" id="PS00036"/>
    </source>
</evidence>
<evidence type="ECO:0000313" key="11">
    <source>
        <dbReference type="EMBL" id="CRK28509.1"/>
    </source>
</evidence>
<evidence type="ECO:0000256" key="6">
    <source>
        <dbReference type="ARBA" id="ARBA00023163"/>
    </source>
</evidence>
<feature type="compositionally biased region" description="Basic and acidic residues" evidence="9">
    <location>
        <begin position="290"/>
        <end position="309"/>
    </location>
</feature>
<dbReference type="STRING" id="100787.A0A0G4M2L0"/>
<dbReference type="SUPFAM" id="SSF57959">
    <property type="entry name" value="Leucine zipper domain"/>
    <property type="match status" value="1"/>
</dbReference>
<organism evidence="11 12">
    <name type="scientific">Verticillium longisporum</name>
    <name type="common">Verticillium dahliae var. longisporum</name>
    <dbReference type="NCBI Taxonomy" id="100787"/>
    <lineage>
        <taxon>Eukaryota</taxon>
        <taxon>Fungi</taxon>
        <taxon>Dikarya</taxon>
        <taxon>Ascomycota</taxon>
        <taxon>Pezizomycotina</taxon>
        <taxon>Sordariomycetes</taxon>
        <taxon>Hypocreomycetidae</taxon>
        <taxon>Glomerellales</taxon>
        <taxon>Plectosphaerellaceae</taxon>
        <taxon>Verticillium</taxon>
    </lineage>
</organism>
<keyword evidence="7" id="KW-0539">Nucleus</keyword>
<dbReference type="EMBL" id="CVQH01020751">
    <property type="protein sequence ID" value="CRK28509.1"/>
    <property type="molecule type" value="Genomic_DNA"/>
</dbReference>
<evidence type="ECO:0000256" key="5">
    <source>
        <dbReference type="ARBA" id="ARBA00023125"/>
    </source>
</evidence>
<keyword evidence="12" id="KW-1185">Reference proteome</keyword>
<accession>A0A0G4M2L0</accession>
<evidence type="ECO:0000256" key="7">
    <source>
        <dbReference type="ARBA" id="ARBA00023242"/>
    </source>
</evidence>
<proteinExistence type="inferred from homology"/>
<protein>
    <recommendedName>
        <fullName evidence="8">Putative transcription factor kapC</fullName>
    </recommendedName>
</protein>
<evidence type="ECO:0000256" key="1">
    <source>
        <dbReference type="ARBA" id="ARBA00004049"/>
    </source>
</evidence>
<feature type="region of interest" description="Disordered" evidence="9">
    <location>
        <begin position="264"/>
        <end position="309"/>
    </location>
</feature>
<feature type="region of interest" description="Disordered" evidence="9">
    <location>
        <begin position="55"/>
        <end position="142"/>
    </location>
</feature>
<keyword evidence="5" id="KW-0238">DNA-binding</keyword>
<feature type="compositionally biased region" description="Low complexity" evidence="9">
    <location>
        <begin position="90"/>
        <end position="104"/>
    </location>
</feature>
<feature type="region of interest" description="Disordered" evidence="9">
    <location>
        <begin position="208"/>
        <end position="229"/>
    </location>
</feature>
<dbReference type="InterPro" id="IPR004827">
    <property type="entry name" value="bZIP"/>
</dbReference>
<comment type="function">
    <text evidence="1">Putative transcription factor.</text>
</comment>
<dbReference type="GO" id="GO:0090575">
    <property type="term" value="C:RNA polymerase II transcription regulator complex"/>
    <property type="evidence" value="ECO:0007669"/>
    <property type="project" value="TreeGrafter"/>
</dbReference>
<dbReference type="Gene3D" id="1.20.5.170">
    <property type="match status" value="1"/>
</dbReference>
<dbReference type="PANTHER" id="PTHR40621">
    <property type="entry name" value="TRANSCRIPTION FACTOR KAPC-RELATED"/>
    <property type="match status" value="1"/>
</dbReference>
<comment type="similarity">
    <text evidence="3">Belongs to the bZIP family.</text>
</comment>
<gene>
    <name evidence="11" type="ORF">BN1708_004686</name>
</gene>
<feature type="domain" description="BZIP" evidence="10">
    <location>
        <begin position="126"/>
        <end position="141"/>
    </location>
</feature>
<name>A0A0G4M2L0_VERLO</name>
<dbReference type="GO" id="GO:0000976">
    <property type="term" value="F:transcription cis-regulatory region binding"/>
    <property type="evidence" value="ECO:0007669"/>
    <property type="project" value="InterPro"/>
</dbReference>
<keyword evidence="6" id="KW-0804">Transcription</keyword>
<dbReference type="GO" id="GO:0001228">
    <property type="term" value="F:DNA-binding transcription activator activity, RNA polymerase II-specific"/>
    <property type="evidence" value="ECO:0007669"/>
    <property type="project" value="TreeGrafter"/>
</dbReference>
<dbReference type="Proteomes" id="UP000044602">
    <property type="component" value="Unassembled WGS sequence"/>
</dbReference>
<sequence>MKNMAALDMVDADVLLDFDSRYGYDETDQCLNSSATCRTANSMSSAFDISTMSHMGSSDTLYPSPLSSRRVTASPQPMSTDPPERSTDEAYASSSSVAASIATAKPTAKRKRENRYKNAAPSVLSRRRAQNRASQRAYRERKDQRIKDLELMLSEQKEKSESLGQAYANLHAEYMTRSHKYNDRDHAGLADGTAAPQEHLPRYFAKHGHEGVDPKKMKKSGGGKANWGNAGDEIVDEDFSFANPRRRSNSTGYANQLLSFRTKFDVNEPEPVFEESLHGPTEDDVGAELAKTETSESDRSSEDGKSSHH</sequence>
<evidence type="ECO:0000313" key="12">
    <source>
        <dbReference type="Proteomes" id="UP000044602"/>
    </source>
</evidence>
<dbReference type="AlphaFoldDB" id="A0A0G4M2L0"/>
<dbReference type="CDD" id="cd14688">
    <property type="entry name" value="bZIP_YAP"/>
    <property type="match status" value="1"/>
</dbReference>
<dbReference type="InterPro" id="IPR050936">
    <property type="entry name" value="AP-1-like"/>
</dbReference>
<evidence type="ECO:0000256" key="9">
    <source>
        <dbReference type="SAM" id="MobiDB-lite"/>
    </source>
</evidence>
<dbReference type="InterPro" id="IPR046347">
    <property type="entry name" value="bZIP_sf"/>
</dbReference>
<evidence type="ECO:0000256" key="4">
    <source>
        <dbReference type="ARBA" id="ARBA00023015"/>
    </source>
</evidence>
<evidence type="ECO:0000256" key="8">
    <source>
        <dbReference type="ARBA" id="ARBA00044067"/>
    </source>
</evidence>
<dbReference type="PROSITE" id="PS00036">
    <property type="entry name" value="BZIP_BASIC"/>
    <property type="match status" value="1"/>
</dbReference>
<evidence type="ECO:0000256" key="2">
    <source>
        <dbReference type="ARBA" id="ARBA00004123"/>
    </source>
</evidence>
<reference evidence="11 12" key="1">
    <citation type="submission" date="2015-05" db="EMBL/GenBank/DDBJ databases">
        <authorList>
            <person name="Wang D.B."/>
            <person name="Wang M."/>
        </authorList>
    </citation>
    <scope>NUCLEOTIDE SEQUENCE [LARGE SCALE GENOMIC DNA]</scope>
    <source>
        <strain evidence="11">VL1</strain>
    </source>
</reference>
<dbReference type="PANTHER" id="PTHR40621:SF11">
    <property type="entry name" value="TRANSCRIPTION FACTOR KAPC-RELATED"/>
    <property type="match status" value="1"/>
</dbReference>
<evidence type="ECO:0000256" key="3">
    <source>
        <dbReference type="ARBA" id="ARBA00007163"/>
    </source>
</evidence>